<dbReference type="GO" id="GO:0017000">
    <property type="term" value="P:antibiotic biosynthetic process"/>
    <property type="evidence" value="ECO:0007669"/>
    <property type="project" value="UniProtKB-ARBA"/>
</dbReference>
<evidence type="ECO:0000259" key="1">
    <source>
        <dbReference type="Pfam" id="PF06722"/>
    </source>
</evidence>
<reference evidence="2" key="1">
    <citation type="submission" date="2020-11" db="EMBL/GenBank/DDBJ databases">
        <title>Nocardia NEAU-351.nov., a novel actinomycete isolated from the cow dung.</title>
        <authorList>
            <person name="Zhang X."/>
        </authorList>
    </citation>
    <scope>NUCLEOTIDE SEQUENCE</scope>
    <source>
        <strain evidence="2">NEAU-351</strain>
    </source>
</reference>
<evidence type="ECO:0000313" key="2">
    <source>
        <dbReference type="EMBL" id="MBH0781865.1"/>
    </source>
</evidence>
<organism evidence="2 3">
    <name type="scientific">Nocardia bovistercoris</name>
    <dbReference type="NCBI Taxonomy" id="2785916"/>
    <lineage>
        <taxon>Bacteria</taxon>
        <taxon>Bacillati</taxon>
        <taxon>Actinomycetota</taxon>
        <taxon>Actinomycetes</taxon>
        <taxon>Mycobacteriales</taxon>
        <taxon>Nocardiaceae</taxon>
        <taxon>Nocardia</taxon>
    </lineage>
</organism>
<protein>
    <submittedName>
        <fullName evidence="2">Glycosyltransferase family 1 protein</fullName>
    </submittedName>
</protein>
<dbReference type="Proteomes" id="UP000655751">
    <property type="component" value="Unassembled WGS sequence"/>
</dbReference>
<dbReference type="Pfam" id="PF06722">
    <property type="entry name" value="EryCIII-like_C"/>
    <property type="match status" value="1"/>
</dbReference>
<dbReference type="Gene3D" id="3.40.50.2000">
    <property type="entry name" value="Glycogen Phosphorylase B"/>
    <property type="match status" value="2"/>
</dbReference>
<keyword evidence="3" id="KW-1185">Reference proteome</keyword>
<dbReference type="InterPro" id="IPR002213">
    <property type="entry name" value="UDP_glucos_trans"/>
</dbReference>
<feature type="domain" description="Erythromycin biosynthesis protein CIII-like C-terminal" evidence="1">
    <location>
        <begin position="240"/>
        <end position="334"/>
    </location>
</feature>
<dbReference type="EMBL" id="JADMLG010000033">
    <property type="protein sequence ID" value="MBH0781865.1"/>
    <property type="molecule type" value="Genomic_DNA"/>
</dbReference>
<sequence length="409" mass="42633">MKIIFSSLSGYAHVYPLLPLALAAREVGHDVIYATGERFHSMLEGLGFPIAPVGIPIRDAFGMVAAEMGAGTGGPPPGDGLEPAARALHEILPRRFAADLLPVLRAERPDLVVYEALNPGAGLAAHRAGIPAVCHANTRAEALDRSRQRGMELLRAVAAEIGVESTEDGYLLGDRYLDIFPPSLQEPSFLARAERTPLRPVAFGEAGELPEIVLAERKRPLVYLTLGTVVGTAPVLRAAIDGLSALDVDVVVAAAGPKIWGAEFGALASNVHFGTWVPQADLLPLVDLVVHHGGSGTTLGAAGVGVPQLFLPAAVDGFHNAGAVSAAGAGIRLLPGRFEQVDDRGRPPEGFGQGEVPLPADVVSAEVVAEAADRLLTDPETGQAAKTLAEEIAAMPSPAEVATRLPEFR</sequence>
<comment type="caution">
    <text evidence="2">The sequence shown here is derived from an EMBL/GenBank/DDBJ whole genome shotgun (WGS) entry which is preliminary data.</text>
</comment>
<dbReference type="PANTHER" id="PTHR48050">
    <property type="entry name" value="STEROL 3-BETA-GLUCOSYLTRANSFERASE"/>
    <property type="match status" value="1"/>
</dbReference>
<dbReference type="CDD" id="cd03784">
    <property type="entry name" value="GT1_Gtf-like"/>
    <property type="match status" value="1"/>
</dbReference>
<dbReference type="GO" id="GO:0016758">
    <property type="term" value="F:hexosyltransferase activity"/>
    <property type="evidence" value="ECO:0007669"/>
    <property type="project" value="UniProtKB-ARBA"/>
</dbReference>
<accession>A0A931N4L3</accession>
<dbReference type="RefSeq" id="WP_196154145.1">
    <property type="nucleotide sequence ID" value="NZ_JADMLG010000033.1"/>
</dbReference>
<dbReference type="PANTHER" id="PTHR48050:SF13">
    <property type="entry name" value="STEROL 3-BETA-GLUCOSYLTRANSFERASE UGT80A2"/>
    <property type="match status" value="1"/>
</dbReference>
<dbReference type="SUPFAM" id="SSF53756">
    <property type="entry name" value="UDP-Glycosyltransferase/glycogen phosphorylase"/>
    <property type="match status" value="1"/>
</dbReference>
<dbReference type="AlphaFoldDB" id="A0A931N4L3"/>
<proteinExistence type="predicted"/>
<evidence type="ECO:0000313" key="3">
    <source>
        <dbReference type="Proteomes" id="UP000655751"/>
    </source>
</evidence>
<dbReference type="InterPro" id="IPR010610">
    <property type="entry name" value="EryCIII-like_C"/>
</dbReference>
<name>A0A931N4L3_9NOCA</name>
<dbReference type="InterPro" id="IPR050426">
    <property type="entry name" value="Glycosyltransferase_28"/>
</dbReference>
<dbReference type="GO" id="GO:0008194">
    <property type="term" value="F:UDP-glycosyltransferase activity"/>
    <property type="evidence" value="ECO:0007669"/>
    <property type="project" value="InterPro"/>
</dbReference>
<gene>
    <name evidence="2" type="ORF">IT779_36895</name>
</gene>